<evidence type="ECO:0000313" key="3">
    <source>
        <dbReference type="Proteomes" id="UP000829992"/>
    </source>
</evidence>
<evidence type="ECO:0000313" key="2">
    <source>
        <dbReference type="EMBL" id="UQT56508.1"/>
    </source>
</evidence>
<dbReference type="Pfam" id="PF01636">
    <property type="entry name" value="APH"/>
    <property type="match status" value="2"/>
</dbReference>
<dbReference type="InterPro" id="IPR051678">
    <property type="entry name" value="AGP_Transferase"/>
</dbReference>
<accession>A0ABY4PU78</accession>
<proteinExistence type="predicted"/>
<evidence type="ECO:0000259" key="1">
    <source>
        <dbReference type="Pfam" id="PF01636"/>
    </source>
</evidence>
<dbReference type="SUPFAM" id="SSF56112">
    <property type="entry name" value="Protein kinase-like (PK-like)"/>
    <property type="match status" value="1"/>
</dbReference>
<dbReference type="PANTHER" id="PTHR21310">
    <property type="entry name" value="AMINOGLYCOSIDE PHOSPHOTRANSFERASE-RELATED-RELATED"/>
    <property type="match status" value="1"/>
</dbReference>
<organism evidence="2 3">
    <name type="scientific">Streptomyces durmitorensis</name>
    <dbReference type="NCBI Taxonomy" id="319947"/>
    <lineage>
        <taxon>Bacteria</taxon>
        <taxon>Bacillati</taxon>
        <taxon>Actinomycetota</taxon>
        <taxon>Actinomycetes</taxon>
        <taxon>Kitasatosporales</taxon>
        <taxon>Streptomycetaceae</taxon>
        <taxon>Streptomyces</taxon>
    </lineage>
</organism>
<dbReference type="Proteomes" id="UP000829992">
    <property type="component" value="Chromosome"/>
</dbReference>
<name>A0ABY4PU78_9ACTN</name>
<gene>
    <name evidence="2" type="ORF">M4V62_16160</name>
</gene>
<dbReference type="PANTHER" id="PTHR21310:SF40">
    <property type="entry name" value="AMINOGLYCOSIDE PHOSPHOTRANSFERASE DOMAIN-CONTAINING PROTEIN-RELATED"/>
    <property type="match status" value="1"/>
</dbReference>
<dbReference type="RefSeq" id="WP_249587965.1">
    <property type="nucleotide sequence ID" value="NZ_BAAAQL010000036.1"/>
</dbReference>
<reference evidence="2 3" key="1">
    <citation type="submission" date="2022-05" db="EMBL/GenBank/DDBJ databases">
        <authorList>
            <person name="Zhou X."/>
            <person name="Li K."/>
            <person name="Man Y."/>
        </authorList>
    </citation>
    <scope>NUCLEOTIDE SEQUENCE [LARGE SCALE GENOMIC DNA]</scope>
    <source>
        <strain evidence="2 3">MS405</strain>
    </source>
</reference>
<dbReference type="InterPro" id="IPR011009">
    <property type="entry name" value="Kinase-like_dom_sf"/>
</dbReference>
<dbReference type="InterPro" id="IPR002575">
    <property type="entry name" value="Aminoglycoside_PTrfase"/>
</dbReference>
<keyword evidence="3" id="KW-1185">Reference proteome</keyword>
<sequence>MGMTDQLLGSGRTADVFALDDTWVLRRYRDGTDATDEADVMTYLSEQGYPVPRIRPAEPGAPRTDLVMGRLTGPTMAEAAMRGAVTPEDAAVILARLLHTLHALPARSSASPTDRVLHLDLHPENVILTPEGPVVIDWATTEEGPPGLDWAMSALILAEVAVSGRPEAAGSRAALATLLTDATVDVGATATDHLAEALARRAANPTLGAEEVRWLEAAEELVLELG</sequence>
<protein>
    <submittedName>
        <fullName evidence="2">Phosphotransferase</fullName>
    </submittedName>
</protein>
<dbReference type="Gene3D" id="3.90.1200.10">
    <property type="match status" value="1"/>
</dbReference>
<dbReference type="EMBL" id="CP097289">
    <property type="protein sequence ID" value="UQT56508.1"/>
    <property type="molecule type" value="Genomic_DNA"/>
</dbReference>
<feature type="domain" description="Aminoglycoside phosphotransferase" evidence="1">
    <location>
        <begin position="114"/>
        <end position="169"/>
    </location>
</feature>
<feature type="domain" description="Aminoglycoside phosphotransferase" evidence="1">
    <location>
        <begin position="7"/>
        <end position="109"/>
    </location>
</feature>